<feature type="chain" id="PRO_5043831394" evidence="2">
    <location>
        <begin position="21"/>
        <end position="127"/>
    </location>
</feature>
<dbReference type="GO" id="GO:0046872">
    <property type="term" value="F:metal ion binding"/>
    <property type="evidence" value="ECO:0007669"/>
    <property type="project" value="UniProtKB-KW"/>
</dbReference>
<dbReference type="Pfam" id="PF01421">
    <property type="entry name" value="Reprolysin"/>
    <property type="match status" value="1"/>
</dbReference>
<dbReference type="PANTHER" id="PTHR11905:SF247">
    <property type="entry name" value="PEPTIDASE M12B DOMAIN-CONTAINING PROTEIN"/>
    <property type="match status" value="1"/>
</dbReference>
<evidence type="ECO:0000256" key="1">
    <source>
        <dbReference type="PROSITE-ProRule" id="PRU00276"/>
    </source>
</evidence>
<keyword evidence="2" id="KW-0732">Signal</keyword>
<dbReference type="Gene3D" id="3.40.390.10">
    <property type="entry name" value="Collagenase (Catalytic Domain)"/>
    <property type="match status" value="1"/>
</dbReference>
<feature type="signal peptide" evidence="2">
    <location>
        <begin position="1"/>
        <end position="20"/>
    </location>
</feature>
<sequence>KVLMLQMATLIYIWITFVHGNRPKIAYQFGVALGSRSHVVRGLAWVNGMCRPKHSCTLERVPVLKLLFVIAHEMGHSLGMMHDGGNDCDTSAYLMSEKTGPGRITWSTCSNDYLDKILSVSRNEVDA</sequence>
<dbReference type="SUPFAM" id="SSF55486">
    <property type="entry name" value="Metalloproteases ('zincins'), catalytic domain"/>
    <property type="match status" value="1"/>
</dbReference>
<dbReference type="InterPro" id="IPR001590">
    <property type="entry name" value="Peptidase_M12B"/>
</dbReference>
<feature type="active site" evidence="1">
    <location>
        <position position="73"/>
    </location>
</feature>
<feature type="binding site" evidence="1">
    <location>
        <position position="72"/>
    </location>
    <ligand>
        <name>Zn(2+)</name>
        <dbReference type="ChEBI" id="CHEBI:29105"/>
        <note>catalytic</note>
    </ligand>
</feature>
<dbReference type="GO" id="GO:0006508">
    <property type="term" value="P:proteolysis"/>
    <property type="evidence" value="ECO:0007669"/>
    <property type="project" value="InterPro"/>
</dbReference>
<dbReference type="AlphaFoldDB" id="A0AAV4VES1"/>
<name>A0AAV4VES1_CAEEX</name>
<dbReference type="EMBL" id="BPLR01014308">
    <property type="protein sequence ID" value="GIY67980.1"/>
    <property type="molecule type" value="Genomic_DNA"/>
</dbReference>
<evidence type="ECO:0000313" key="5">
    <source>
        <dbReference type="Proteomes" id="UP001054945"/>
    </source>
</evidence>
<reference evidence="4 5" key="1">
    <citation type="submission" date="2021-06" db="EMBL/GenBank/DDBJ databases">
        <title>Caerostris extrusa draft genome.</title>
        <authorList>
            <person name="Kono N."/>
            <person name="Arakawa K."/>
        </authorList>
    </citation>
    <scope>NUCLEOTIDE SEQUENCE [LARGE SCALE GENOMIC DNA]</scope>
</reference>
<evidence type="ECO:0000259" key="3">
    <source>
        <dbReference type="PROSITE" id="PS50215"/>
    </source>
</evidence>
<feature type="domain" description="Peptidase M12B" evidence="3">
    <location>
        <begin position="42"/>
        <end position="119"/>
    </location>
</feature>
<feature type="binding site" evidence="1">
    <location>
        <position position="82"/>
    </location>
    <ligand>
        <name>Zn(2+)</name>
        <dbReference type="ChEBI" id="CHEBI:29105"/>
        <note>catalytic</note>
    </ligand>
</feature>
<feature type="binding site" evidence="1">
    <location>
        <position position="76"/>
    </location>
    <ligand>
        <name>Zn(2+)</name>
        <dbReference type="ChEBI" id="CHEBI:29105"/>
        <note>catalytic</note>
    </ligand>
</feature>
<evidence type="ECO:0000313" key="4">
    <source>
        <dbReference type="EMBL" id="GIY67980.1"/>
    </source>
</evidence>
<dbReference type="PROSITE" id="PS50215">
    <property type="entry name" value="ADAM_MEPRO"/>
    <property type="match status" value="1"/>
</dbReference>
<keyword evidence="1" id="KW-0862">Zinc</keyword>
<gene>
    <name evidence="4" type="primary">adt-1_0</name>
    <name evidence="4" type="ORF">CEXT_140591</name>
</gene>
<organism evidence="4 5">
    <name type="scientific">Caerostris extrusa</name>
    <name type="common">Bark spider</name>
    <name type="synonym">Caerostris bankana</name>
    <dbReference type="NCBI Taxonomy" id="172846"/>
    <lineage>
        <taxon>Eukaryota</taxon>
        <taxon>Metazoa</taxon>
        <taxon>Ecdysozoa</taxon>
        <taxon>Arthropoda</taxon>
        <taxon>Chelicerata</taxon>
        <taxon>Arachnida</taxon>
        <taxon>Araneae</taxon>
        <taxon>Araneomorphae</taxon>
        <taxon>Entelegynae</taxon>
        <taxon>Araneoidea</taxon>
        <taxon>Araneidae</taxon>
        <taxon>Caerostris</taxon>
    </lineage>
</organism>
<keyword evidence="4" id="KW-0482">Metalloprotease</keyword>
<dbReference type="InterPro" id="IPR024079">
    <property type="entry name" value="MetalloPept_cat_dom_sf"/>
</dbReference>
<proteinExistence type="predicted"/>
<dbReference type="PANTHER" id="PTHR11905">
    <property type="entry name" value="ADAM A DISINTEGRIN AND METALLOPROTEASE DOMAIN"/>
    <property type="match status" value="1"/>
</dbReference>
<keyword evidence="4" id="KW-0645">Protease</keyword>
<dbReference type="Proteomes" id="UP001054945">
    <property type="component" value="Unassembled WGS sequence"/>
</dbReference>
<keyword evidence="4" id="KW-0378">Hydrolase</keyword>
<protein>
    <submittedName>
        <fullName evidence="4">A disintegrin and metalloproteinase with thrombospondin motifs adt-1</fullName>
    </submittedName>
</protein>
<comment type="caution">
    <text evidence="1">Lacks conserved residue(s) required for the propagation of feature annotation.</text>
</comment>
<feature type="non-terminal residue" evidence="4">
    <location>
        <position position="1"/>
    </location>
</feature>
<dbReference type="GO" id="GO:0004222">
    <property type="term" value="F:metalloendopeptidase activity"/>
    <property type="evidence" value="ECO:0007669"/>
    <property type="project" value="InterPro"/>
</dbReference>
<comment type="caution">
    <text evidence="4">The sequence shown here is derived from an EMBL/GenBank/DDBJ whole genome shotgun (WGS) entry which is preliminary data.</text>
</comment>
<accession>A0AAV4VES1</accession>
<keyword evidence="1" id="KW-0479">Metal-binding</keyword>
<evidence type="ECO:0000256" key="2">
    <source>
        <dbReference type="SAM" id="SignalP"/>
    </source>
</evidence>
<keyword evidence="5" id="KW-1185">Reference proteome</keyword>